<sequence>MIAVDESSIYEDSDQKKVMLSIKDFFEKAGKLECSKDVSGYLSILKKLDIEDLERALPSLSFVVEKGFAPEFLSEINELCAIALSDFSSTRFGRKAALSCLKSLPLKGPRDVWLNFFVLVECLEEPQFHIIRPILPKVDSLLKSLKNGLFAWIWVRTVIVRSLLHSNGWIRAWALEISLEVDVFTLSENTEFITSVILPALDNNDSLWRFLEKGNLDDFLMKLGTLMGAVVLPSESIDILDREGKDKYLLNFLNALGDLTCPTSLYFISTALSSFLPLYSTDSSPFLASFEKIITRAKRIPYDTLRVITLRNLIIFFSKTFKIKLHQEIVEFARISSSLPVAGFNPTATRDLISEVVKNFQGLLIDVRDAICEYHWDREGLRISPEAFLYAAVSQNETNPQFVAEYSQLSWIAIRNSDQVSADKIITHLFCFLTSGHPNEHVFLAAAQLILSYPSFSRIIENRSQKELETIIDFLLRNCQLADGEDKHFIRLEKVVLPWLSAVGPKPNLIQRALDSFDRSSEDIPINRLSYNWRLLESMIELTVSDVVQDKNILEPYIEDVFHLLGPNVLSPLPVKNNSRIERKKFNELDSLWRSSRLAVFRRFAKFKSFDADKMVGDCVDQLDVSASFAEKKHLLLIILHYIPKAKDAASFQRILSSCFNVVSEEKKSQNSLPSLELFLRIGVHCMNDQEALEYFVGKVESQLSISTQNIQIAYVVYSVFHGHKGNLNSLCVNLLMKLSLFGPVPKKDMRVLTYAYSKAFEDKAEKIIPEQPLERLDLVVPRVRFGSCLLVLKAARNKYCAAWACERLVSAIKELDQSSSRSFGLSLAHRQKTRAVELLAFLMEKVDIEKLIEEIFDCCISWIIDPCQQFSIKLVVELILARLCLKSDKFLHKTLEIDKKMAQSRIGSVSSWINVLMLIARGRPSIADRVLIKVYPWISAQNFPLRCTAIAACRLMFGFLDESLKSKYWFIEPLINFDSEPSGNSRRIIDNLCSDFYFAHLHPVNHFDFQTIFSEIPGKTGMPPEEVIPVEVLEESESIEFPRRCSDKKFLEAPSEVYAALTKNTSSAPEMNVSELERGLKDLTIEDSVATENSFQRKVAKDETQLKPENTSLIVVASLVDKPTNLGGICRTSEIFGVDALVISDALLAEDSNFKALSMSAENWQRIETVKPDNLLPYLQALKADGYKIVAAEQTTDSIPMNQFVFPKKCVVVLGDEKEGVPVSLLRAVDQTVEIKQFGNTRSLNVHVTAALFVSKYAEQIFCSV</sequence>
<dbReference type="AlphaFoldDB" id="A0A8S1HVC5"/>
<name>A0A8S1HVC5_9PELO</name>
<dbReference type="Gene3D" id="3.40.1280.10">
    <property type="match status" value="1"/>
</dbReference>
<dbReference type="EMBL" id="CAJGYM010000083">
    <property type="protein sequence ID" value="CAD6197018.1"/>
    <property type="molecule type" value="Genomic_DNA"/>
</dbReference>
<organism evidence="4 5">
    <name type="scientific">Caenorhabditis auriculariae</name>
    <dbReference type="NCBI Taxonomy" id="2777116"/>
    <lineage>
        <taxon>Eukaryota</taxon>
        <taxon>Metazoa</taxon>
        <taxon>Ecdysozoa</taxon>
        <taxon>Nematoda</taxon>
        <taxon>Chromadorea</taxon>
        <taxon>Rhabditida</taxon>
        <taxon>Rhabditina</taxon>
        <taxon>Rhabditomorpha</taxon>
        <taxon>Rhabditoidea</taxon>
        <taxon>Rhabditidae</taxon>
        <taxon>Peloderinae</taxon>
        <taxon>Caenorhabditis</taxon>
    </lineage>
</organism>
<keyword evidence="2" id="KW-0808">Transferase</keyword>
<dbReference type="Pfam" id="PF00588">
    <property type="entry name" value="SpoU_methylase"/>
    <property type="match status" value="1"/>
</dbReference>
<keyword evidence="1" id="KW-0489">Methyltransferase</keyword>
<dbReference type="GO" id="GO:0030488">
    <property type="term" value="P:tRNA methylation"/>
    <property type="evidence" value="ECO:0007669"/>
    <property type="project" value="InterPro"/>
</dbReference>
<dbReference type="PANTHER" id="PTHR12029">
    <property type="entry name" value="RNA METHYLTRANSFERASE"/>
    <property type="match status" value="1"/>
</dbReference>
<dbReference type="InterPro" id="IPR029028">
    <property type="entry name" value="Alpha/beta_knot_MTases"/>
</dbReference>
<protein>
    <recommendedName>
        <fullName evidence="3">tRNA/rRNA methyltransferase SpoU type domain-containing protein</fullName>
    </recommendedName>
</protein>
<proteinExistence type="predicted"/>
<dbReference type="CDD" id="cd18091">
    <property type="entry name" value="SpoU-like_TRM3-like"/>
    <property type="match status" value="1"/>
</dbReference>
<evidence type="ECO:0000256" key="1">
    <source>
        <dbReference type="ARBA" id="ARBA00022603"/>
    </source>
</evidence>
<dbReference type="Proteomes" id="UP000835052">
    <property type="component" value="Unassembled WGS sequence"/>
</dbReference>
<gene>
    <name evidence="4" type="ORF">CAUJ_LOCUS12929</name>
</gene>
<dbReference type="InterPro" id="IPR044748">
    <property type="entry name" value="Trm3/TARBP1_C"/>
</dbReference>
<feature type="domain" description="tRNA/rRNA methyltransferase SpoU type" evidence="3">
    <location>
        <begin position="1114"/>
        <end position="1254"/>
    </location>
</feature>
<comment type="caution">
    <text evidence="4">The sequence shown here is derived from an EMBL/GenBank/DDBJ whole genome shotgun (WGS) entry which is preliminary data.</text>
</comment>
<dbReference type="GO" id="GO:0003723">
    <property type="term" value="F:RNA binding"/>
    <property type="evidence" value="ECO:0007669"/>
    <property type="project" value="InterPro"/>
</dbReference>
<dbReference type="OrthoDB" id="241340at2759"/>
<accession>A0A8S1HVC5</accession>
<dbReference type="InterPro" id="IPR001537">
    <property type="entry name" value="SpoU_MeTrfase"/>
</dbReference>
<dbReference type="GO" id="GO:0016423">
    <property type="term" value="F:tRNA (guanine) methyltransferase activity"/>
    <property type="evidence" value="ECO:0007669"/>
    <property type="project" value="InterPro"/>
</dbReference>
<evidence type="ECO:0000256" key="2">
    <source>
        <dbReference type="ARBA" id="ARBA00022679"/>
    </source>
</evidence>
<evidence type="ECO:0000259" key="3">
    <source>
        <dbReference type="Pfam" id="PF00588"/>
    </source>
</evidence>
<evidence type="ECO:0000313" key="5">
    <source>
        <dbReference type="Proteomes" id="UP000835052"/>
    </source>
</evidence>
<reference evidence="4" key="1">
    <citation type="submission" date="2020-10" db="EMBL/GenBank/DDBJ databases">
        <authorList>
            <person name="Kikuchi T."/>
        </authorList>
    </citation>
    <scope>NUCLEOTIDE SEQUENCE</scope>
    <source>
        <strain evidence="4">NKZ352</strain>
    </source>
</reference>
<dbReference type="PANTHER" id="PTHR12029:SF11">
    <property type="entry name" value="METHYLTRANSFERASE TARBP1-RELATED"/>
    <property type="match status" value="1"/>
</dbReference>
<evidence type="ECO:0000313" key="4">
    <source>
        <dbReference type="EMBL" id="CAD6197018.1"/>
    </source>
</evidence>
<keyword evidence="5" id="KW-1185">Reference proteome</keyword>
<dbReference type="SUPFAM" id="SSF75217">
    <property type="entry name" value="alpha/beta knot"/>
    <property type="match status" value="1"/>
</dbReference>
<dbReference type="InterPro" id="IPR045330">
    <property type="entry name" value="TRM3/TARBP1"/>
</dbReference>
<dbReference type="InterPro" id="IPR029026">
    <property type="entry name" value="tRNA_m1G_MTases_N"/>
</dbReference>